<dbReference type="PATRIC" id="fig|1549858.7.peg.2465"/>
<evidence type="ECO:0000313" key="1">
    <source>
        <dbReference type="EMBL" id="KIU27983.1"/>
    </source>
</evidence>
<sequence>MAMPAERRPPRPLDAAALDRLALRYVERFATTQGKLADYLRRKVRERGWEGEPADPAAIAQRMAALGYVDDRLYAESKAASLARRGLGARRVGAALRQAHVADVAEDLAPDIAARALTAALTFARRRRVGPFGPEVADRALRDRQLAAMLRAGHPLDLSRRILAARDLSDLELESDDEAAVEAFFLP</sequence>
<evidence type="ECO:0000313" key="2">
    <source>
        <dbReference type="Proteomes" id="UP000033203"/>
    </source>
</evidence>
<proteinExistence type="predicted"/>
<organism evidence="1 2">
    <name type="scientific">Sphingomonas melonis</name>
    <dbReference type="NCBI Taxonomy" id="152682"/>
    <lineage>
        <taxon>Bacteria</taxon>
        <taxon>Pseudomonadati</taxon>
        <taxon>Pseudomonadota</taxon>
        <taxon>Alphaproteobacteria</taxon>
        <taxon>Sphingomonadales</taxon>
        <taxon>Sphingomonadaceae</taxon>
        <taxon>Sphingomonas</taxon>
    </lineage>
</organism>
<comment type="caution">
    <text evidence="1">The sequence shown here is derived from an EMBL/GenBank/DDBJ whole genome shotgun (WGS) entry which is preliminary data.</text>
</comment>
<gene>
    <name evidence="1" type="ORF">SR41_09140</name>
</gene>
<dbReference type="EMBL" id="JXTP01000036">
    <property type="protein sequence ID" value="KIU27983.1"/>
    <property type="molecule type" value="Genomic_DNA"/>
</dbReference>
<dbReference type="AlphaFoldDB" id="A0A0D1K343"/>
<protein>
    <submittedName>
        <fullName evidence="1">RecX family transcriptional regulator</fullName>
    </submittedName>
</protein>
<reference evidence="1 2" key="1">
    <citation type="submission" date="2015-01" db="EMBL/GenBank/DDBJ databases">
        <title>Genome of Sphingomonas taxi strain 30a.</title>
        <authorList>
            <person name="Eevers N."/>
            <person name="Van Hamme J."/>
            <person name="Bottos E."/>
            <person name="Weyens N."/>
            <person name="Vangronsveld J."/>
        </authorList>
    </citation>
    <scope>NUCLEOTIDE SEQUENCE [LARGE SCALE GENOMIC DNA]</scope>
    <source>
        <strain evidence="1 2">30a</strain>
    </source>
</reference>
<accession>A0A0D1K343</accession>
<name>A0A0D1K343_9SPHN</name>
<dbReference type="Proteomes" id="UP000033203">
    <property type="component" value="Unassembled WGS sequence"/>
</dbReference>